<dbReference type="EMBL" id="PJCP01000024">
    <property type="protein sequence ID" value="PLV21850.1"/>
    <property type="molecule type" value="Genomic_DNA"/>
</dbReference>
<keyword evidence="1" id="KW-1133">Transmembrane helix</keyword>
<dbReference type="Proteomes" id="UP000234878">
    <property type="component" value="Unassembled WGS sequence"/>
</dbReference>
<evidence type="ECO:0000313" key="5">
    <source>
        <dbReference type="Proteomes" id="UP000234878"/>
    </source>
</evidence>
<accession>A0AAX0VQG4</accession>
<feature type="transmembrane region" description="Helical" evidence="1">
    <location>
        <begin position="106"/>
        <end position="129"/>
    </location>
</feature>
<keyword evidence="4" id="KW-1185">Reference proteome</keyword>
<dbReference type="Proteomes" id="UP000234839">
    <property type="component" value="Unassembled WGS sequence"/>
</dbReference>
<name>A0AAX0VQG4_9PSED</name>
<evidence type="ECO:0000313" key="3">
    <source>
        <dbReference type="EMBL" id="PLV21850.1"/>
    </source>
</evidence>
<evidence type="ECO:0000313" key="4">
    <source>
        <dbReference type="Proteomes" id="UP000234839"/>
    </source>
</evidence>
<evidence type="ECO:0000313" key="2">
    <source>
        <dbReference type="EMBL" id="PLV15800.1"/>
    </source>
</evidence>
<comment type="caution">
    <text evidence="2">The sequence shown here is derived from an EMBL/GenBank/DDBJ whole genome shotgun (WGS) entry which is preliminary data.</text>
</comment>
<dbReference type="RefSeq" id="WP_102082455.1">
    <property type="nucleotide sequence ID" value="NZ_JBJJMN010000025.1"/>
</dbReference>
<keyword evidence="1" id="KW-0812">Transmembrane</keyword>
<dbReference type="EMBL" id="PJCQ01000025">
    <property type="protein sequence ID" value="PLV15800.1"/>
    <property type="molecule type" value="Genomic_DNA"/>
</dbReference>
<keyword evidence="1" id="KW-0472">Membrane</keyword>
<proteinExistence type="predicted"/>
<gene>
    <name evidence="2" type="ORF">CXG49_21725</name>
    <name evidence="3" type="ORF">CXG53_22600</name>
</gene>
<evidence type="ECO:0000256" key="1">
    <source>
        <dbReference type="SAM" id="Phobius"/>
    </source>
</evidence>
<reference evidence="4 5" key="1">
    <citation type="submission" date="2017-12" db="EMBL/GenBank/DDBJ databases">
        <title>Detection of the carbapenemase gene blaVIM-5 in members of the Pseudomonas putida group isolated from polluted Nigerian wetlands.</title>
        <authorList>
            <person name="Adelowo O."/>
            <person name="Vollmers J."/>
            <person name="Maeusezahl I."/>
            <person name="Kaster A.-K."/>
            <person name="Mueller J.A."/>
        </authorList>
    </citation>
    <scope>NUCLEOTIDE SEQUENCE [LARGE SCALE GENOMIC DNA]</scope>
    <source>
        <strain evidence="3 4">MR119</strain>
        <strain evidence="2 5">MR144</strain>
    </source>
</reference>
<protein>
    <submittedName>
        <fullName evidence="2">NAD synthetase</fullName>
    </submittedName>
</protein>
<organism evidence="2 5">
    <name type="scientific">Pseudomonas guariconensis</name>
    <dbReference type="NCBI Taxonomy" id="1288410"/>
    <lineage>
        <taxon>Bacteria</taxon>
        <taxon>Pseudomonadati</taxon>
        <taxon>Pseudomonadota</taxon>
        <taxon>Gammaproteobacteria</taxon>
        <taxon>Pseudomonadales</taxon>
        <taxon>Pseudomonadaceae</taxon>
        <taxon>Pseudomonas</taxon>
    </lineage>
</organism>
<sequence length="302" mass="32715">MRLTRLDELGARPSTYLARMRIEQLIDLPRLFAVIDADPALIGAGVVYIDAQYNIVNLRRFQAVCSVVPKRVVIQEVRHAVTPQQYADRVLDDPRESRVLAEVANAGLACAGAALGVVLLVVGGGIVTLPIGIAKLITFLGSAGVSAAVMQCGIGGMRILGEVANPEAIDALDRQEWYQLVTQLLDAISLLAVGGGSYSMIRYLQVRKNVTGSSWLELLRPLSRQQRKSLNDEVLRIKHPSLTNKQLKLSQRSGTKKKRLTAQEMNRATITLIGDALANVVSVTGSSRVQSLAVSLIESDPE</sequence>
<dbReference type="AlphaFoldDB" id="A0AAX0VQG4"/>